<dbReference type="InterPro" id="IPR003140">
    <property type="entry name" value="PLipase/COase/thioEstase"/>
</dbReference>
<dbReference type="Proteomes" id="UP000297647">
    <property type="component" value="Unassembled WGS sequence"/>
</dbReference>
<dbReference type="InterPro" id="IPR029058">
    <property type="entry name" value="AB_hydrolase_fold"/>
</dbReference>
<dbReference type="PANTHER" id="PTHR10655">
    <property type="entry name" value="LYSOPHOSPHOLIPASE-RELATED"/>
    <property type="match status" value="1"/>
</dbReference>
<protein>
    <submittedName>
        <fullName evidence="4">Phospholipase</fullName>
    </submittedName>
</protein>
<evidence type="ECO:0000256" key="2">
    <source>
        <dbReference type="ARBA" id="ARBA00022801"/>
    </source>
</evidence>
<evidence type="ECO:0000313" key="4">
    <source>
        <dbReference type="EMBL" id="TFV93341.1"/>
    </source>
</evidence>
<sequence>MSNMIIAGEKPENGRKAAILIHGRGASAESILSLQSYLNLDEYALVAPQASDNTWYPFSFMAPDESNQPKLEESLSQIQQAFEYLINGGVSSSDILILGFSQGACLSLEFAARNGKKFGGVVAFTGGLIGEKLNPAKYQGDFQGTPILISGSKQDMHVPLSRMQDSADLLKKMGAEVTLIPFPDSMHTIRQEEVEWVNEHLLG</sequence>
<reference evidence="4 5" key="1">
    <citation type="submission" date="2019-03" db="EMBL/GenBank/DDBJ databases">
        <title>Algoriphagus sp. nov, a new strain isolated from root system soil of mangrove plant Kandelia.</title>
        <authorList>
            <person name="Yin Q."/>
            <person name="Wang K."/>
            <person name="Song Z."/>
        </authorList>
    </citation>
    <scope>NUCLEOTIDE SEQUENCE [LARGE SCALE GENOMIC DNA]</scope>
    <source>
        <strain evidence="4 5">XY-J91</strain>
    </source>
</reference>
<evidence type="ECO:0000259" key="3">
    <source>
        <dbReference type="Pfam" id="PF02230"/>
    </source>
</evidence>
<keyword evidence="2" id="KW-0378">Hydrolase</keyword>
<name>A0A4Y9QKV9_9BACT</name>
<comment type="caution">
    <text evidence="4">The sequence shown here is derived from an EMBL/GenBank/DDBJ whole genome shotgun (WGS) entry which is preliminary data.</text>
</comment>
<dbReference type="GO" id="GO:0016787">
    <property type="term" value="F:hydrolase activity"/>
    <property type="evidence" value="ECO:0007669"/>
    <property type="project" value="UniProtKB-KW"/>
</dbReference>
<dbReference type="AlphaFoldDB" id="A0A4Y9QKV9"/>
<gene>
    <name evidence="4" type="ORF">E4S40_13885</name>
</gene>
<evidence type="ECO:0000256" key="1">
    <source>
        <dbReference type="ARBA" id="ARBA00006499"/>
    </source>
</evidence>
<comment type="similarity">
    <text evidence="1">Belongs to the AB hydrolase superfamily. AB hydrolase 2 family.</text>
</comment>
<proteinExistence type="inferred from homology"/>
<keyword evidence="5" id="KW-1185">Reference proteome</keyword>
<dbReference type="RefSeq" id="WP_135075324.1">
    <property type="nucleotide sequence ID" value="NZ_SPSB01000004.1"/>
</dbReference>
<dbReference type="InterPro" id="IPR050565">
    <property type="entry name" value="LYPA1-2/EST-like"/>
</dbReference>
<dbReference type="Pfam" id="PF02230">
    <property type="entry name" value="Abhydrolase_2"/>
    <property type="match status" value="1"/>
</dbReference>
<feature type="domain" description="Phospholipase/carboxylesterase/thioesterase" evidence="3">
    <location>
        <begin position="5"/>
        <end position="201"/>
    </location>
</feature>
<evidence type="ECO:0000313" key="5">
    <source>
        <dbReference type="Proteomes" id="UP000297647"/>
    </source>
</evidence>
<dbReference type="Gene3D" id="3.40.50.1820">
    <property type="entry name" value="alpha/beta hydrolase"/>
    <property type="match status" value="1"/>
</dbReference>
<organism evidence="4 5">
    <name type="scientific">Algoriphagus kandeliae</name>
    <dbReference type="NCBI Taxonomy" id="2562278"/>
    <lineage>
        <taxon>Bacteria</taxon>
        <taxon>Pseudomonadati</taxon>
        <taxon>Bacteroidota</taxon>
        <taxon>Cytophagia</taxon>
        <taxon>Cytophagales</taxon>
        <taxon>Cyclobacteriaceae</taxon>
        <taxon>Algoriphagus</taxon>
    </lineage>
</organism>
<dbReference type="PANTHER" id="PTHR10655:SF17">
    <property type="entry name" value="LYSOPHOSPHOLIPASE-LIKE PROTEIN 1"/>
    <property type="match status" value="1"/>
</dbReference>
<dbReference type="OrthoDB" id="9801763at2"/>
<accession>A0A4Y9QKV9</accession>
<dbReference type="EMBL" id="SPSB01000004">
    <property type="protein sequence ID" value="TFV93341.1"/>
    <property type="molecule type" value="Genomic_DNA"/>
</dbReference>
<dbReference type="SUPFAM" id="SSF53474">
    <property type="entry name" value="alpha/beta-Hydrolases"/>
    <property type="match status" value="1"/>
</dbReference>